<dbReference type="GO" id="GO:0006072">
    <property type="term" value="P:glycerol-3-phosphate metabolic process"/>
    <property type="evidence" value="ECO:0007669"/>
    <property type="project" value="InterPro"/>
</dbReference>
<reference evidence="2 3" key="1">
    <citation type="submission" date="2019-03" db="EMBL/GenBank/DDBJ databases">
        <title>Genomic Encyclopedia of Type Strains, Phase IV (KMG-IV): sequencing the most valuable type-strain genomes for metagenomic binning, comparative biology and taxonomic classification.</title>
        <authorList>
            <person name="Goeker M."/>
        </authorList>
    </citation>
    <scope>NUCLEOTIDE SEQUENCE [LARGE SCALE GENOMIC DNA]</scope>
    <source>
        <strain evidence="2 3">DSM 102940</strain>
    </source>
</reference>
<dbReference type="GO" id="GO:0005975">
    <property type="term" value="P:carbohydrate metabolic process"/>
    <property type="evidence" value="ECO:0007669"/>
    <property type="project" value="InterPro"/>
</dbReference>
<dbReference type="Proteomes" id="UP000294919">
    <property type="component" value="Unassembled WGS sequence"/>
</dbReference>
<sequence>MDSIGMVVEGVVTTAGTYELAEKFNVDMPITTEIFNILYKNSDVREAVVNLMMRSRTHEIEEVAKNNMFKW</sequence>
<dbReference type="OrthoDB" id="9812273at2"/>
<organism evidence="2 3">
    <name type="scientific">Marinisporobacter balticus</name>
    <dbReference type="NCBI Taxonomy" id="2018667"/>
    <lineage>
        <taxon>Bacteria</taxon>
        <taxon>Bacillati</taxon>
        <taxon>Bacillota</taxon>
        <taxon>Clostridia</taxon>
        <taxon>Peptostreptococcales</taxon>
        <taxon>Thermotaleaceae</taxon>
        <taxon>Marinisporobacter</taxon>
    </lineage>
</organism>
<dbReference type="InterPro" id="IPR006109">
    <property type="entry name" value="G3P_DH_NAD-dep_C"/>
</dbReference>
<accession>A0A4R2KY49</accession>
<evidence type="ECO:0000259" key="1">
    <source>
        <dbReference type="Pfam" id="PF07479"/>
    </source>
</evidence>
<proteinExistence type="predicted"/>
<evidence type="ECO:0000313" key="3">
    <source>
        <dbReference type="Proteomes" id="UP000294919"/>
    </source>
</evidence>
<dbReference type="InterPro" id="IPR013328">
    <property type="entry name" value="6PGD_dom2"/>
</dbReference>
<gene>
    <name evidence="2" type="ORF">EV214_1032</name>
</gene>
<dbReference type="Gene3D" id="1.10.1040.10">
    <property type="entry name" value="N-(1-d-carboxylethyl)-l-norvaline Dehydrogenase, domain 2"/>
    <property type="match status" value="1"/>
</dbReference>
<dbReference type="AlphaFoldDB" id="A0A4R2KY49"/>
<dbReference type="InterPro" id="IPR008927">
    <property type="entry name" value="6-PGluconate_DH-like_C_sf"/>
</dbReference>
<dbReference type="EMBL" id="SLWV01000003">
    <property type="protein sequence ID" value="TCO78954.1"/>
    <property type="molecule type" value="Genomic_DNA"/>
</dbReference>
<feature type="domain" description="Glycerol-3-phosphate dehydrogenase NAD-dependent C-terminal" evidence="1">
    <location>
        <begin position="3"/>
        <end position="48"/>
    </location>
</feature>
<evidence type="ECO:0000313" key="2">
    <source>
        <dbReference type="EMBL" id="TCO78954.1"/>
    </source>
</evidence>
<name>A0A4R2KY49_9FIRM</name>
<keyword evidence="3" id="KW-1185">Reference proteome</keyword>
<comment type="caution">
    <text evidence="2">The sequence shown here is derived from an EMBL/GenBank/DDBJ whole genome shotgun (WGS) entry which is preliminary data.</text>
</comment>
<protein>
    <submittedName>
        <fullName evidence="2">NAD-dependent glycerol-3-phosphate dehydrogenase-like protein</fullName>
    </submittedName>
</protein>
<dbReference type="SUPFAM" id="SSF48179">
    <property type="entry name" value="6-phosphogluconate dehydrogenase C-terminal domain-like"/>
    <property type="match status" value="1"/>
</dbReference>
<dbReference type="Pfam" id="PF07479">
    <property type="entry name" value="NAD_Gly3P_dh_C"/>
    <property type="match status" value="1"/>
</dbReference>